<sequence>MRRTSRTRKSKHHDPGEIVERQWPDAKQLPICKDANLDNVKHTMNWNCIPEPARPKCPACGCRQIPVDCRPDNSNFNTMKEKEQRESYLAYLESFNRTCICEQSKASRIVPTAPSNDIYFDGGVTMKVQVFSTNPNSTEACEFLFNKKDDLHFFW</sequence>
<organism evidence="3">
    <name type="scientific">Echinostoma caproni</name>
    <dbReference type="NCBI Taxonomy" id="27848"/>
    <lineage>
        <taxon>Eukaryota</taxon>
        <taxon>Metazoa</taxon>
        <taxon>Spiralia</taxon>
        <taxon>Lophotrochozoa</taxon>
        <taxon>Platyhelminthes</taxon>
        <taxon>Trematoda</taxon>
        <taxon>Digenea</taxon>
        <taxon>Plagiorchiida</taxon>
        <taxon>Echinostomata</taxon>
        <taxon>Echinostomatoidea</taxon>
        <taxon>Echinostomatidae</taxon>
        <taxon>Echinostoma</taxon>
    </lineage>
</organism>
<evidence type="ECO:0000313" key="2">
    <source>
        <dbReference type="Proteomes" id="UP000272942"/>
    </source>
</evidence>
<dbReference type="OrthoDB" id="6256596at2759"/>
<keyword evidence="2" id="KW-1185">Reference proteome</keyword>
<reference evidence="1 2" key="2">
    <citation type="submission" date="2018-11" db="EMBL/GenBank/DDBJ databases">
        <authorList>
            <consortium name="Pathogen Informatics"/>
        </authorList>
    </citation>
    <scope>NUCLEOTIDE SEQUENCE [LARGE SCALE GENOMIC DNA]</scope>
    <source>
        <strain evidence="1 2">Egypt</strain>
    </source>
</reference>
<protein>
    <submittedName>
        <fullName evidence="1 3">Uncharacterized protein</fullName>
    </submittedName>
</protein>
<dbReference type="AlphaFoldDB" id="A0A183B8N0"/>
<dbReference type="WBParaSite" id="ECPE_0001560501-mRNA-1">
    <property type="protein sequence ID" value="ECPE_0001560501-mRNA-1"/>
    <property type="gene ID" value="ECPE_0001560501"/>
</dbReference>
<dbReference type="EMBL" id="UZAN01061002">
    <property type="protein sequence ID" value="VDP92837.1"/>
    <property type="molecule type" value="Genomic_DNA"/>
</dbReference>
<gene>
    <name evidence="1" type="ORF">ECPE_LOCUS15565</name>
</gene>
<name>A0A183B8N0_9TREM</name>
<reference evidence="3" key="1">
    <citation type="submission" date="2016-06" db="UniProtKB">
        <authorList>
            <consortium name="WormBaseParasite"/>
        </authorList>
    </citation>
    <scope>IDENTIFICATION</scope>
</reference>
<evidence type="ECO:0000313" key="3">
    <source>
        <dbReference type="WBParaSite" id="ECPE_0001560501-mRNA-1"/>
    </source>
</evidence>
<proteinExistence type="predicted"/>
<accession>A0A183B8N0</accession>
<evidence type="ECO:0000313" key="1">
    <source>
        <dbReference type="EMBL" id="VDP92837.1"/>
    </source>
</evidence>
<dbReference type="Proteomes" id="UP000272942">
    <property type="component" value="Unassembled WGS sequence"/>
</dbReference>